<evidence type="ECO:0000256" key="6">
    <source>
        <dbReference type="HAMAP-Rule" id="MF_01231"/>
    </source>
</evidence>
<dbReference type="NCBIfam" id="NF002938">
    <property type="entry name" value="PRK03592.1"/>
    <property type="match status" value="1"/>
</dbReference>
<dbReference type="KEGG" id="msho:MSHO_11780"/>
<evidence type="ECO:0000259" key="7">
    <source>
        <dbReference type="Pfam" id="PF00561"/>
    </source>
</evidence>
<dbReference type="InterPro" id="IPR000639">
    <property type="entry name" value="Epox_hydrolase-like"/>
</dbReference>
<dbReference type="HAMAP" id="MF_01231">
    <property type="entry name" value="Haloalk_dehal_type2"/>
    <property type="match status" value="1"/>
</dbReference>
<dbReference type="Gene3D" id="3.40.50.1820">
    <property type="entry name" value="alpha/beta hydrolase"/>
    <property type="match status" value="1"/>
</dbReference>
<feature type="active site" description="Proton acceptor" evidence="6">
    <location>
        <position position="322"/>
    </location>
</feature>
<keyword evidence="9" id="KW-1185">Reference proteome</keyword>
<dbReference type="InterPro" id="IPR000073">
    <property type="entry name" value="AB_hydrolase_1"/>
</dbReference>
<dbReference type="AlphaFoldDB" id="A0A7I7L9C9"/>
<gene>
    <name evidence="8" type="primary">dhaA_2</name>
    <name evidence="6" type="synonym">dhaA</name>
    <name evidence="8" type="ORF">MSHO_11780</name>
</gene>
<feature type="active site" description="Nucleophile" evidence="6">
    <location>
        <position position="159"/>
    </location>
</feature>
<comment type="function">
    <text evidence="6">Catalyzes hydrolytic cleavage of carbon-halogen bonds in halogenated aliphatic compounds, leading to the formation of the corresponding primary alcohols, halide ions and protons.</text>
</comment>
<dbReference type="InterPro" id="IPR050228">
    <property type="entry name" value="Carboxylesterase_BioH"/>
</dbReference>
<evidence type="ECO:0000256" key="1">
    <source>
        <dbReference type="ARBA" id="ARBA00001644"/>
    </source>
</evidence>
<proteinExistence type="inferred from homology"/>
<sequence>MLKARTVGLAALWEKGLEPVPAGAPPIDCRYGLPGYYARVQAFSPTHLEAPMTEIDPTPLTKRRLAVDGKQMAYHESGEGRSVVFLHGNPTSSYLWRNIIPHVSDRARCIAPDLIGQGDSDKLDDTGPGSYRFVEHRHYLDGLLDQLDLGDDVVLVIHDWGSALGFDWANRHRERIGGIAFMEAIVRPVTWAEWPESAAGIFRGFRSDAGEQMVIDKNLFVEAVLPGSILRGLTPAEHDEYRRPFVEPRHRRPTLSWPREIPIEGEPADVHQIASDYAQWLPTADFPKLFINAEPGAILTGPQREFCRSWTNLTEVTVPGSHFIQEDSPHEIGQAIADWLSSLG</sequence>
<name>A0A7I7L9C9_9MYCO</name>
<dbReference type="GO" id="GO:0018786">
    <property type="term" value="F:haloalkane dehalogenase activity"/>
    <property type="evidence" value="ECO:0007669"/>
    <property type="project" value="UniProtKB-UniRule"/>
</dbReference>
<reference evidence="8 9" key="1">
    <citation type="journal article" date="2019" name="Emerg. Microbes Infect.">
        <title>Comprehensive subspecies identification of 175 nontuberculous mycobacteria species based on 7547 genomic profiles.</title>
        <authorList>
            <person name="Matsumoto Y."/>
            <person name="Kinjo T."/>
            <person name="Motooka D."/>
            <person name="Nabeya D."/>
            <person name="Jung N."/>
            <person name="Uechi K."/>
            <person name="Horii T."/>
            <person name="Iida T."/>
            <person name="Fujita J."/>
            <person name="Nakamura S."/>
        </authorList>
    </citation>
    <scope>NUCLEOTIDE SEQUENCE [LARGE SCALE GENOMIC DNA]</scope>
    <source>
        <strain evidence="8 9">JCM 12657</strain>
    </source>
</reference>
<evidence type="ECO:0000313" key="9">
    <source>
        <dbReference type="Proteomes" id="UP000467164"/>
    </source>
</evidence>
<feature type="domain" description="AB hydrolase-1" evidence="7">
    <location>
        <begin position="83"/>
        <end position="327"/>
    </location>
</feature>
<dbReference type="InterPro" id="IPR023594">
    <property type="entry name" value="Haloalkane_dehalogenase_2"/>
</dbReference>
<dbReference type="PANTHER" id="PTHR43194">
    <property type="entry name" value="HYDROLASE ALPHA/BETA FOLD FAMILY"/>
    <property type="match status" value="1"/>
</dbReference>
<organism evidence="8 9">
    <name type="scientific">Mycobacterium shottsii</name>
    <dbReference type="NCBI Taxonomy" id="133549"/>
    <lineage>
        <taxon>Bacteria</taxon>
        <taxon>Bacillati</taxon>
        <taxon>Actinomycetota</taxon>
        <taxon>Actinomycetes</taxon>
        <taxon>Mycobacteriales</taxon>
        <taxon>Mycobacteriaceae</taxon>
        <taxon>Mycobacterium</taxon>
        <taxon>Mycobacterium ulcerans group</taxon>
    </lineage>
</organism>
<keyword evidence="5 6" id="KW-0378">Hydrolase</keyword>
<dbReference type="SUPFAM" id="SSF53474">
    <property type="entry name" value="alpha/beta-Hydrolases"/>
    <property type="match status" value="1"/>
</dbReference>
<evidence type="ECO:0000313" key="8">
    <source>
        <dbReference type="EMBL" id="BBX55833.1"/>
    </source>
</evidence>
<dbReference type="InterPro" id="IPR029058">
    <property type="entry name" value="AB_hydrolase_fold"/>
</dbReference>
<comment type="similarity">
    <text evidence="2 6">Belongs to the haloalkane dehalogenase family. Type 2 subfamily.</text>
</comment>
<dbReference type="Proteomes" id="UP000467164">
    <property type="component" value="Chromosome"/>
</dbReference>
<evidence type="ECO:0000256" key="2">
    <source>
        <dbReference type="ARBA" id="ARBA00007213"/>
    </source>
</evidence>
<evidence type="ECO:0000256" key="3">
    <source>
        <dbReference type="ARBA" id="ARBA00011245"/>
    </source>
</evidence>
<dbReference type="PANTHER" id="PTHR43194:SF2">
    <property type="entry name" value="PEROXISOMAL MEMBRANE PROTEIN LPX1"/>
    <property type="match status" value="1"/>
</dbReference>
<comment type="subunit">
    <text evidence="3 6">Monomer.</text>
</comment>
<accession>A0A7I7L9C9</accession>
<dbReference type="Pfam" id="PF00561">
    <property type="entry name" value="Abhydrolase_1"/>
    <property type="match status" value="1"/>
</dbReference>
<evidence type="ECO:0000256" key="4">
    <source>
        <dbReference type="ARBA" id="ARBA00012065"/>
    </source>
</evidence>
<dbReference type="EC" id="3.8.1.5" evidence="4 6"/>
<protein>
    <recommendedName>
        <fullName evidence="4 6">Haloalkane dehalogenase</fullName>
        <ecNumber evidence="4 6">3.8.1.5</ecNumber>
    </recommendedName>
</protein>
<comment type="catalytic activity">
    <reaction evidence="1 6">
        <text>1-haloalkane + H2O = a halide anion + a primary alcohol + H(+)</text>
        <dbReference type="Rhea" id="RHEA:19081"/>
        <dbReference type="ChEBI" id="CHEBI:15377"/>
        <dbReference type="ChEBI" id="CHEBI:15378"/>
        <dbReference type="ChEBI" id="CHEBI:15734"/>
        <dbReference type="ChEBI" id="CHEBI:16042"/>
        <dbReference type="ChEBI" id="CHEBI:18060"/>
        <dbReference type="EC" id="3.8.1.5"/>
    </reaction>
</comment>
<evidence type="ECO:0000256" key="5">
    <source>
        <dbReference type="ARBA" id="ARBA00022801"/>
    </source>
</evidence>
<dbReference type="EMBL" id="AP022572">
    <property type="protein sequence ID" value="BBX55833.1"/>
    <property type="molecule type" value="Genomic_DNA"/>
</dbReference>
<dbReference type="PRINTS" id="PR00412">
    <property type="entry name" value="EPOXHYDRLASE"/>
</dbReference>
<feature type="active site" description="Proton donor" evidence="6">
    <location>
        <position position="183"/>
    </location>
</feature>